<protein>
    <submittedName>
        <fullName evidence="5">RUN domain-containing protein 3A</fullName>
    </submittedName>
</protein>
<keyword evidence="1" id="KW-0175">Coiled coil</keyword>
<dbReference type="PANTHER" id="PTHR46251">
    <property type="entry name" value="RUN DOMAIN-CONTAINING 3 PROTEIN RUNDC3"/>
    <property type="match status" value="1"/>
</dbReference>
<evidence type="ECO:0000256" key="3">
    <source>
        <dbReference type="SAM" id="MobiDB-lite"/>
    </source>
</evidence>
<dbReference type="InterPro" id="IPR004012">
    <property type="entry name" value="Run_dom"/>
</dbReference>
<evidence type="ECO:0000313" key="5">
    <source>
        <dbReference type="EMBL" id="OQV21608.1"/>
    </source>
</evidence>
<dbReference type="PANTHER" id="PTHR46251:SF3">
    <property type="entry name" value="RUN DOMAIN-CONTAINING PROTEIN"/>
    <property type="match status" value="1"/>
</dbReference>
<dbReference type="Pfam" id="PF02759">
    <property type="entry name" value="RUN"/>
    <property type="match status" value="1"/>
</dbReference>
<keyword evidence="6" id="KW-1185">Reference proteome</keyword>
<dbReference type="PROSITE" id="PS50826">
    <property type="entry name" value="RUN"/>
    <property type="match status" value="1"/>
</dbReference>
<feature type="region of interest" description="Disordered" evidence="3">
    <location>
        <begin position="386"/>
        <end position="419"/>
    </location>
</feature>
<dbReference type="OrthoDB" id="10029904at2759"/>
<feature type="domain" description="RUN" evidence="4">
    <location>
        <begin position="42"/>
        <end position="178"/>
    </location>
</feature>
<organism evidence="5 6">
    <name type="scientific">Hypsibius exemplaris</name>
    <name type="common">Freshwater tardigrade</name>
    <dbReference type="NCBI Taxonomy" id="2072580"/>
    <lineage>
        <taxon>Eukaryota</taxon>
        <taxon>Metazoa</taxon>
        <taxon>Ecdysozoa</taxon>
        <taxon>Tardigrada</taxon>
        <taxon>Eutardigrada</taxon>
        <taxon>Parachela</taxon>
        <taxon>Hypsibioidea</taxon>
        <taxon>Hypsibiidae</taxon>
        <taxon>Hypsibius</taxon>
    </lineage>
</organism>
<reference evidence="6" key="1">
    <citation type="submission" date="2017-01" db="EMBL/GenBank/DDBJ databases">
        <title>Comparative genomics of anhydrobiosis in the tardigrade Hypsibius dujardini.</title>
        <authorList>
            <person name="Yoshida Y."/>
            <person name="Koutsovoulos G."/>
            <person name="Laetsch D."/>
            <person name="Stevens L."/>
            <person name="Kumar S."/>
            <person name="Horikawa D."/>
            <person name="Ishino K."/>
            <person name="Komine S."/>
            <person name="Tomita M."/>
            <person name="Blaxter M."/>
            <person name="Arakawa K."/>
        </authorList>
    </citation>
    <scope>NUCLEOTIDE SEQUENCE [LARGE SCALE GENOMIC DNA]</scope>
    <source>
        <strain evidence="6">Z151</strain>
    </source>
</reference>
<dbReference type="Proteomes" id="UP000192578">
    <property type="component" value="Unassembled WGS sequence"/>
</dbReference>
<evidence type="ECO:0000256" key="2">
    <source>
        <dbReference type="ARBA" id="ARBA00034727"/>
    </source>
</evidence>
<dbReference type="EMBL" id="MTYJ01000022">
    <property type="protein sequence ID" value="OQV21608.1"/>
    <property type="molecule type" value="Genomic_DNA"/>
</dbReference>
<dbReference type="SUPFAM" id="SSF140741">
    <property type="entry name" value="RUN domain-like"/>
    <property type="match status" value="1"/>
</dbReference>
<dbReference type="Gene3D" id="1.20.58.900">
    <property type="match status" value="1"/>
</dbReference>
<dbReference type="InterPro" id="IPR037213">
    <property type="entry name" value="Run_dom_sf"/>
</dbReference>
<accession>A0A1W0X2A6</accession>
<dbReference type="InterPro" id="IPR047340">
    <property type="entry name" value="RUNDC3A_B"/>
</dbReference>
<evidence type="ECO:0000313" key="6">
    <source>
        <dbReference type="Proteomes" id="UP000192578"/>
    </source>
</evidence>
<comment type="caution">
    <text evidence="5">The sequence shown here is derived from an EMBL/GenBank/DDBJ whole genome shotgun (WGS) entry which is preliminary data.</text>
</comment>
<comment type="similarity">
    <text evidence="2">Belongs to the RUNDC3 family.</text>
</comment>
<feature type="compositionally biased region" description="Polar residues" evidence="3">
    <location>
        <begin position="402"/>
        <end position="413"/>
    </location>
</feature>
<proteinExistence type="inferred from homology"/>
<sequence length="419" mass="46745">MTTLRRSLPQCEFIKQRKNLLRICGMALKSVVDKFCFNGVLDDTDPDVRNLLVILENVLMHRCKQKGPSSWFSDEVTSYWPCIVASCSKVRRSCVPIVTGMGGRHLTGLAMGRIFLQMALMERRLSEYLSELVGPESTDLLRKAYEPEAFLLKDEGAALPHMCLGLNAIDFSFCPKGENLDYQYIPCIDFTPYLDFTPCAQAELDDEHEQAVLSGAAMPSTPTEDSPDENWRAKFQALYVKYRELGQQKSYAEDMLTLKQARIEKLEFDLAAMQGDSETTKALHGKEINQLQLVVAELQAELQSVGRDRSTSDRRGLELFLTGLSRNGKFHEAIALKNMPDEPEEQERSLSFVTVDGVSLDDEFERSPYGSAMNGSAEGGMDALERVMTGGVPPDHYAADGNSLQPLTGSITQPDDDQQ</sequence>
<name>A0A1W0X2A6_HYPEX</name>
<evidence type="ECO:0000256" key="1">
    <source>
        <dbReference type="ARBA" id="ARBA00023054"/>
    </source>
</evidence>
<dbReference type="SMART" id="SM00593">
    <property type="entry name" value="RUN"/>
    <property type="match status" value="1"/>
</dbReference>
<evidence type="ECO:0000259" key="4">
    <source>
        <dbReference type="PROSITE" id="PS50826"/>
    </source>
</evidence>
<gene>
    <name evidence="5" type="ORF">BV898_04507</name>
</gene>
<dbReference type="AlphaFoldDB" id="A0A1W0X2A6"/>